<keyword evidence="4" id="KW-0597">Phosphoprotein</keyword>
<dbReference type="PROSITE" id="PS50055">
    <property type="entry name" value="TYR_PHOSPHATASE_PTP"/>
    <property type="match status" value="1"/>
</dbReference>
<dbReference type="PANTHER" id="PTHR45983">
    <property type="entry name" value="TYROSINE PHOSPHATSE N18, PUTATIVE-RELATED"/>
    <property type="match status" value="1"/>
</dbReference>
<dbReference type="InterPro" id="IPR029021">
    <property type="entry name" value="Prot-tyrosine_phosphatase-like"/>
</dbReference>
<dbReference type="InterPro" id="IPR003595">
    <property type="entry name" value="Tyr_Pase_cat"/>
</dbReference>
<feature type="region of interest" description="Disordered" evidence="8">
    <location>
        <begin position="1099"/>
        <end position="1169"/>
    </location>
</feature>
<feature type="compositionally biased region" description="Polar residues" evidence="8">
    <location>
        <begin position="762"/>
        <end position="775"/>
    </location>
</feature>
<dbReference type="InterPro" id="IPR000242">
    <property type="entry name" value="PTP_cat"/>
</dbReference>
<reference evidence="11 12" key="1">
    <citation type="submission" date="2024-03" db="EMBL/GenBank/DDBJ databases">
        <title>The genome assembly and annotation of the cricket Gryllus longicercus Weissman &amp; Gray.</title>
        <authorList>
            <person name="Szrajer S."/>
            <person name="Gray D."/>
            <person name="Ylla G."/>
        </authorList>
    </citation>
    <scope>NUCLEOTIDE SEQUENCE [LARGE SCALE GENOMIC DNA]</scope>
    <source>
        <strain evidence="11">DAG 2021-001</strain>
        <tissue evidence="11">Whole body minus gut</tissue>
    </source>
</reference>
<evidence type="ECO:0000256" key="8">
    <source>
        <dbReference type="SAM" id="MobiDB-lite"/>
    </source>
</evidence>
<evidence type="ECO:0000313" key="11">
    <source>
        <dbReference type="EMBL" id="KAK7790736.1"/>
    </source>
</evidence>
<dbReference type="SMART" id="SM00194">
    <property type="entry name" value="PTPc"/>
    <property type="match status" value="1"/>
</dbReference>
<keyword evidence="6" id="KW-0904">Protein phosphatase</keyword>
<evidence type="ECO:0000256" key="5">
    <source>
        <dbReference type="ARBA" id="ARBA00022801"/>
    </source>
</evidence>
<feature type="region of interest" description="Disordered" evidence="8">
    <location>
        <begin position="522"/>
        <end position="569"/>
    </location>
</feature>
<evidence type="ECO:0000256" key="7">
    <source>
        <dbReference type="ARBA" id="ARBA00034734"/>
    </source>
</evidence>
<evidence type="ECO:0000313" key="12">
    <source>
        <dbReference type="Proteomes" id="UP001378592"/>
    </source>
</evidence>
<feature type="region of interest" description="Disordered" evidence="8">
    <location>
        <begin position="342"/>
        <end position="421"/>
    </location>
</feature>
<sequence length="1321" mass="145349">MKEEEERTPLRTILQNFLNHIEKLDREKLEGSYDKEFQELKLFSEFLKTSKQYTCSQGEKEVNRKKNRYKDILPFDCSRVILEDYAGIPGSDYINANYIKGASGSPAYIASQGPLPHTVNDFWRMVVQCEVQVIVMACNEEESGKHKCENYWVEHEGEEKQFGMVAIQLIKASVVCPDFLVRTMRLKYTKNHSSTQEERTVCQFHYSAWPDHGVPPLVRPLLDMVRLVRDTQASETLPVLVHCSAGCGRTGTICAIDYVWGLLRAGKLTKDFSLFTLVREMRKQRIAMVQTKEQYVLVHHAVKELFNEQLRMIDSHPYENIDVNGMVKESPEPVYATIKFEANNEEKQDSNEKECVSQESDDAPPLPCKRKPYTAHTKQEKEVENLTQKHGCSFSEQRPGGGCSSPGTSSSSSSSSTCGSLLHKPRIAKLRALFERTSSRDGKSVQVKHRTPQQVTRSHSLGAVRKVEEGVMCVQPIANRGVLRVPQLAVVGDATYVRSGRPALPIKRSKSLKVLSSGERNKLSVSLPGGGGASQEGQAREFDGGERSELPLSPKGCSPSSNKSVVSDVKPYVPSKKVTKDRFSDRKVAKNVVGESKSVSSQNIALSSRKGSEAVHLVNSPLSASEGWRRSLDSITLESDGAVLLSLPTCSQIASSGRKSEQYRLDEEAKKLLQDCRDYLSASEKCEPGKPSPEQKFQDSLMTNIDSLQHLTVEAQRKVNAVVGGLGTRERRNSFRQAISKELESSVRPHEYEACFVSKSSNSVGSKHINQSSGSDGKPETSRMKMKGFPKPVAPSMSVQGAVSSHVMPLGAFRPKPRSGKKDALSSSQCGPLDDTSVSSSKVPCSVQKDSCAGYSKPNDHTAARHITLTDSSSAALNTNTLFTENMYVKGQLEGNVGARQDLRIMPQNSLHHHSKPHNPSRVPGHRSTEGNSESCNEVRLSANPVNHEISDFKIFNVSVARKINTVSKGRFISPTLNNTKHLERPHTNETEPILSRAVCTEVPRLPQSSVNHDSSHPSSAVNEQISVKQESINGIKNSRSAEGRILCSKILPQGESDQNKSVKHEVCGANSRSKDRPNQSCVGPNVVRRVDWGAQAHPRTLVKPMWPPTGPSSHGQEHRFPNRGKAESSSAPSRGKSCMDSGAEREEVHGDVAGAERNAVTARGAPKLSVKQKKELIFNEGGSQDDLALCASGSGSVGASRVRRHASVVLLRHSLIENNDAAPLAPLTVWNQPEHGENSSESSNRQNVSKQDLEAWNVAPGVDVDMVGASIKPSRDHGTALSRALEAFHLRKPSRSVATSPPQQRKFPQAQVFVKKQHYL</sequence>
<evidence type="ECO:0000256" key="3">
    <source>
        <dbReference type="ARBA" id="ARBA00022490"/>
    </source>
</evidence>
<feature type="compositionally biased region" description="Low complexity" evidence="8">
    <location>
        <begin position="1009"/>
        <end position="1020"/>
    </location>
</feature>
<keyword evidence="5" id="KW-0378">Hydrolase</keyword>
<dbReference type="Proteomes" id="UP001378592">
    <property type="component" value="Unassembled WGS sequence"/>
</dbReference>
<dbReference type="PRINTS" id="PR00700">
    <property type="entry name" value="PRTYPHPHTASE"/>
</dbReference>
<feature type="compositionally biased region" description="Polar residues" evidence="8">
    <location>
        <begin position="1240"/>
        <end position="1250"/>
    </location>
</feature>
<comment type="caution">
    <text evidence="11">The sequence shown here is derived from an EMBL/GenBank/DDBJ whole genome shotgun (WGS) entry which is preliminary data.</text>
</comment>
<feature type="compositionally biased region" description="Basic and acidic residues" evidence="8">
    <location>
        <begin position="538"/>
        <end position="549"/>
    </location>
</feature>
<keyword evidence="3" id="KW-0963">Cytoplasm</keyword>
<feature type="compositionally biased region" description="Basic and acidic residues" evidence="8">
    <location>
        <begin position="1116"/>
        <end position="1127"/>
    </location>
</feature>
<keyword evidence="12" id="KW-1185">Reference proteome</keyword>
<dbReference type="Gene3D" id="3.90.190.10">
    <property type="entry name" value="Protein tyrosine phosphatase superfamily"/>
    <property type="match status" value="1"/>
</dbReference>
<gene>
    <name evidence="11" type="ORF">R5R35_013091</name>
</gene>
<dbReference type="GO" id="GO:0005634">
    <property type="term" value="C:nucleus"/>
    <property type="evidence" value="ECO:0007669"/>
    <property type="project" value="TreeGrafter"/>
</dbReference>
<evidence type="ECO:0000256" key="4">
    <source>
        <dbReference type="ARBA" id="ARBA00022553"/>
    </source>
</evidence>
<feature type="compositionally biased region" description="Basic and acidic residues" evidence="8">
    <location>
        <begin position="342"/>
        <end position="356"/>
    </location>
</feature>
<dbReference type="SUPFAM" id="SSF52799">
    <property type="entry name" value="(Phosphotyrosine protein) phosphatases II"/>
    <property type="match status" value="1"/>
</dbReference>
<evidence type="ECO:0000256" key="2">
    <source>
        <dbReference type="ARBA" id="ARBA00013064"/>
    </source>
</evidence>
<dbReference type="PROSITE" id="PS50056">
    <property type="entry name" value="TYR_PHOSPHATASE_2"/>
    <property type="match status" value="1"/>
</dbReference>
<dbReference type="SMART" id="SM00404">
    <property type="entry name" value="PTPc_motif"/>
    <property type="match status" value="1"/>
</dbReference>
<dbReference type="FunFam" id="3.90.190.10:FF:000045">
    <property type="entry name" value="Tyrosine-protein phosphatase non-receptor type 12"/>
    <property type="match status" value="1"/>
</dbReference>
<evidence type="ECO:0000256" key="1">
    <source>
        <dbReference type="ARBA" id="ARBA00004496"/>
    </source>
</evidence>
<accession>A0AAN9V9C7</accession>
<feature type="region of interest" description="Disordered" evidence="8">
    <location>
        <begin position="812"/>
        <end position="843"/>
    </location>
</feature>
<evidence type="ECO:0000259" key="9">
    <source>
        <dbReference type="PROSITE" id="PS50055"/>
    </source>
</evidence>
<feature type="domain" description="Tyrosine-protein phosphatase" evidence="9">
    <location>
        <begin position="33"/>
        <end position="305"/>
    </location>
</feature>
<feature type="region of interest" description="Disordered" evidence="8">
    <location>
        <begin position="1007"/>
        <end position="1028"/>
    </location>
</feature>
<dbReference type="GO" id="GO:0048666">
    <property type="term" value="P:neuron development"/>
    <property type="evidence" value="ECO:0007669"/>
    <property type="project" value="UniProtKB-ARBA"/>
</dbReference>
<evidence type="ECO:0000259" key="10">
    <source>
        <dbReference type="PROSITE" id="PS50056"/>
    </source>
</evidence>
<feature type="region of interest" description="Disordered" evidence="8">
    <location>
        <begin position="435"/>
        <end position="458"/>
    </location>
</feature>
<dbReference type="EMBL" id="JAZDUA010000595">
    <property type="protein sequence ID" value="KAK7790736.1"/>
    <property type="molecule type" value="Genomic_DNA"/>
</dbReference>
<comment type="similarity">
    <text evidence="7">Belongs to the protein-tyrosine phosphatase family. Non-receptor class 4 subfamily.</text>
</comment>
<feature type="compositionally biased region" description="Low complexity" evidence="8">
    <location>
        <begin position="405"/>
        <end position="420"/>
    </location>
</feature>
<comment type="subcellular location">
    <subcellularLocation>
        <location evidence="1">Cytoplasm</location>
    </subcellularLocation>
</comment>
<dbReference type="InterPro" id="IPR000387">
    <property type="entry name" value="Tyr_Pase_dom"/>
</dbReference>
<feature type="region of interest" description="Disordered" evidence="8">
    <location>
        <begin position="909"/>
        <end position="937"/>
    </location>
</feature>
<feature type="region of interest" description="Disordered" evidence="8">
    <location>
        <begin position="762"/>
        <end position="787"/>
    </location>
</feature>
<feature type="compositionally biased region" description="Basic and acidic residues" evidence="8">
    <location>
        <begin position="1058"/>
        <end position="1078"/>
    </location>
</feature>
<feature type="domain" description="Tyrosine specific protein phosphatases" evidence="10">
    <location>
        <begin position="219"/>
        <end position="296"/>
    </location>
</feature>
<dbReference type="InterPro" id="IPR047170">
    <property type="entry name" value="PTN12/18/22"/>
</dbReference>
<dbReference type="Pfam" id="PF00102">
    <property type="entry name" value="Y_phosphatase"/>
    <property type="match status" value="1"/>
</dbReference>
<feature type="compositionally biased region" description="Polar residues" evidence="8">
    <location>
        <begin position="825"/>
        <end position="843"/>
    </location>
</feature>
<dbReference type="InterPro" id="IPR016130">
    <property type="entry name" value="Tyr_Pase_AS"/>
</dbReference>
<evidence type="ECO:0000256" key="6">
    <source>
        <dbReference type="ARBA" id="ARBA00022912"/>
    </source>
</evidence>
<feature type="region of interest" description="Disordered" evidence="8">
    <location>
        <begin position="1056"/>
        <end position="1085"/>
    </location>
</feature>
<feature type="compositionally biased region" description="Polar residues" evidence="8">
    <location>
        <begin position="385"/>
        <end position="396"/>
    </location>
</feature>
<feature type="region of interest" description="Disordered" evidence="8">
    <location>
        <begin position="1231"/>
        <end position="1250"/>
    </location>
</feature>
<dbReference type="CDD" id="cd14542">
    <property type="entry name" value="PTPc-N22_18_12"/>
    <property type="match status" value="1"/>
</dbReference>
<feature type="region of interest" description="Disordered" evidence="8">
    <location>
        <begin position="1293"/>
        <end position="1312"/>
    </location>
</feature>
<dbReference type="GO" id="GO:0004726">
    <property type="term" value="F:non-membrane spanning protein tyrosine phosphatase activity"/>
    <property type="evidence" value="ECO:0007669"/>
    <property type="project" value="InterPro"/>
</dbReference>
<dbReference type="PANTHER" id="PTHR45983:SF2">
    <property type="entry name" value="PROTEIN-TYROSINE-PHOSPHATASE"/>
    <property type="match status" value="1"/>
</dbReference>
<dbReference type="GO" id="GO:0005737">
    <property type="term" value="C:cytoplasm"/>
    <property type="evidence" value="ECO:0007669"/>
    <property type="project" value="UniProtKB-SubCell"/>
</dbReference>
<protein>
    <recommendedName>
        <fullName evidence="2">protein-tyrosine-phosphatase</fullName>
        <ecNumber evidence="2">3.1.3.48</ecNumber>
    </recommendedName>
</protein>
<dbReference type="EC" id="3.1.3.48" evidence="2"/>
<name>A0AAN9V9C7_9ORTH</name>
<dbReference type="PROSITE" id="PS00383">
    <property type="entry name" value="TYR_PHOSPHATASE_1"/>
    <property type="match status" value="1"/>
</dbReference>
<proteinExistence type="inferred from homology"/>
<organism evidence="11 12">
    <name type="scientific">Gryllus longicercus</name>
    <dbReference type="NCBI Taxonomy" id="2509291"/>
    <lineage>
        <taxon>Eukaryota</taxon>
        <taxon>Metazoa</taxon>
        <taxon>Ecdysozoa</taxon>
        <taxon>Arthropoda</taxon>
        <taxon>Hexapoda</taxon>
        <taxon>Insecta</taxon>
        <taxon>Pterygota</taxon>
        <taxon>Neoptera</taxon>
        <taxon>Polyneoptera</taxon>
        <taxon>Orthoptera</taxon>
        <taxon>Ensifera</taxon>
        <taxon>Gryllidea</taxon>
        <taxon>Grylloidea</taxon>
        <taxon>Gryllidae</taxon>
        <taxon>Gryllinae</taxon>
        <taxon>Gryllus</taxon>
    </lineage>
</organism>